<gene>
    <name evidence="1" type="ORF">MLD38_032596</name>
</gene>
<proteinExistence type="predicted"/>
<name>A0ACB9M401_9MYRT</name>
<evidence type="ECO:0000313" key="1">
    <source>
        <dbReference type="EMBL" id="KAI4318943.1"/>
    </source>
</evidence>
<keyword evidence="2" id="KW-1185">Reference proteome</keyword>
<sequence length="108" mass="11302">MEAAAAGQAKAETAATGLTRKVARGADGRCEDAGKLPSDLGASGDGLLLLFCSGDGWGIHGGYCCIWNARGHCCYIWKTLAAVLTANLLADSEARQLIHYFGGMVWLL</sequence>
<accession>A0ACB9M401</accession>
<organism evidence="1 2">
    <name type="scientific">Melastoma candidum</name>
    <dbReference type="NCBI Taxonomy" id="119954"/>
    <lineage>
        <taxon>Eukaryota</taxon>
        <taxon>Viridiplantae</taxon>
        <taxon>Streptophyta</taxon>
        <taxon>Embryophyta</taxon>
        <taxon>Tracheophyta</taxon>
        <taxon>Spermatophyta</taxon>
        <taxon>Magnoliopsida</taxon>
        <taxon>eudicotyledons</taxon>
        <taxon>Gunneridae</taxon>
        <taxon>Pentapetalae</taxon>
        <taxon>rosids</taxon>
        <taxon>malvids</taxon>
        <taxon>Myrtales</taxon>
        <taxon>Melastomataceae</taxon>
        <taxon>Melastomatoideae</taxon>
        <taxon>Melastomateae</taxon>
        <taxon>Melastoma</taxon>
    </lineage>
</organism>
<reference evidence="2" key="1">
    <citation type="journal article" date="2023" name="Front. Plant Sci.">
        <title>Chromosomal-level genome assembly of Melastoma candidum provides insights into trichome evolution.</title>
        <authorList>
            <person name="Zhong Y."/>
            <person name="Wu W."/>
            <person name="Sun C."/>
            <person name="Zou P."/>
            <person name="Liu Y."/>
            <person name="Dai S."/>
            <person name="Zhou R."/>
        </authorList>
    </citation>
    <scope>NUCLEOTIDE SEQUENCE [LARGE SCALE GENOMIC DNA]</scope>
</reference>
<protein>
    <submittedName>
        <fullName evidence="1">Uncharacterized protein</fullName>
    </submittedName>
</protein>
<evidence type="ECO:0000313" key="2">
    <source>
        <dbReference type="Proteomes" id="UP001057402"/>
    </source>
</evidence>
<dbReference type="EMBL" id="CM042889">
    <property type="protein sequence ID" value="KAI4318943.1"/>
    <property type="molecule type" value="Genomic_DNA"/>
</dbReference>
<dbReference type="Proteomes" id="UP001057402">
    <property type="component" value="Chromosome 10"/>
</dbReference>
<comment type="caution">
    <text evidence="1">The sequence shown here is derived from an EMBL/GenBank/DDBJ whole genome shotgun (WGS) entry which is preliminary data.</text>
</comment>